<dbReference type="EMBL" id="DMAI01000383">
    <property type="protein sequence ID" value="HAE50371.1"/>
    <property type="molecule type" value="Genomic_DNA"/>
</dbReference>
<feature type="non-terminal residue" evidence="10">
    <location>
        <position position="1"/>
    </location>
</feature>
<accession>A0A3B9IR86</accession>
<evidence type="ECO:0000256" key="5">
    <source>
        <dbReference type="ARBA" id="ARBA00022840"/>
    </source>
</evidence>
<dbReference type="EC" id="5.6.2.2" evidence="3"/>
<sequence>SMDEAVAGHATRIEVGLTADNTLMIRDNGRGIPVDPHPKYKDKSALEVVMTTLHAGGKFNGKVYATSGGLHGVG</sequence>
<evidence type="ECO:0000256" key="4">
    <source>
        <dbReference type="ARBA" id="ARBA00022741"/>
    </source>
</evidence>
<dbReference type="Gene3D" id="3.30.565.10">
    <property type="entry name" value="Histidine kinase-like ATPase, C-terminal domain"/>
    <property type="match status" value="1"/>
</dbReference>
<evidence type="ECO:0000313" key="11">
    <source>
        <dbReference type="Proteomes" id="UP000257706"/>
    </source>
</evidence>
<dbReference type="Pfam" id="PF02518">
    <property type="entry name" value="HATPase_c"/>
    <property type="match status" value="1"/>
</dbReference>
<dbReference type="InterPro" id="IPR003594">
    <property type="entry name" value="HATPase_dom"/>
</dbReference>
<proteinExistence type="inferred from homology"/>
<feature type="domain" description="Histidine kinase/HSP90-like ATPase" evidence="9">
    <location>
        <begin position="7"/>
        <end position="74"/>
    </location>
</feature>
<comment type="catalytic activity">
    <reaction evidence="1">
        <text>ATP-dependent breakage, passage and rejoining of double-stranded DNA.</text>
        <dbReference type="EC" id="5.6.2.2"/>
    </reaction>
</comment>
<keyword evidence="7" id="KW-0238">DNA-binding</keyword>
<dbReference type="PRINTS" id="PR00418">
    <property type="entry name" value="TPI2FAMILY"/>
</dbReference>
<dbReference type="PANTHER" id="PTHR45866:SF1">
    <property type="entry name" value="DNA GYRASE SUBUNIT B, MITOCHONDRIAL"/>
    <property type="match status" value="1"/>
</dbReference>
<feature type="non-terminal residue" evidence="10">
    <location>
        <position position="74"/>
    </location>
</feature>
<dbReference type="InterPro" id="IPR036890">
    <property type="entry name" value="HATPase_C_sf"/>
</dbReference>
<reference evidence="10 11" key="1">
    <citation type="journal article" date="2018" name="Nat. Biotechnol.">
        <title>A standardized bacterial taxonomy based on genome phylogeny substantially revises the tree of life.</title>
        <authorList>
            <person name="Parks D.H."/>
            <person name="Chuvochina M."/>
            <person name="Waite D.W."/>
            <person name="Rinke C."/>
            <person name="Skarshewski A."/>
            <person name="Chaumeil P.A."/>
            <person name="Hugenholtz P."/>
        </authorList>
    </citation>
    <scope>NUCLEOTIDE SEQUENCE [LARGE SCALE GENOMIC DNA]</scope>
    <source>
        <strain evidence="10">UBA8739</strain>
    </source>
</reference>
<dbReference type="PANTHER" id="PTHR45866">
    <property type="entry name" value="DNA GYRASE/TOPOISOMERASE SUBUNIT B"/>
    <property type="match status" value="1"/>
</dbReference>
<organism evidence="10 11">
    <name type="scientific">Tistrella mobilis</name>
    <dbReference type="NCBI Taxonomy" id="171437"/>
    <lineage>
        <taxon>Bacteria</taxon>
        <taxon>Pseudomonadati</taxon>
        <taxon>Pseudomonadota</taxon>
        <taxon>Alphaproteobacteria</taxon>
        <taxon>Geminicoccales</taxon>
        <taxon>Geminicoccaceae</taxon>
        <taxon>Tistrella</taxon>
    </lineage>
</organism>
<dbReference type="GO" id="GO:0005524">
    <property type="term" value="F:ATP binding"/>
    <property type="evidence" value="ECO:0007669"/>
    <property type="project" value="UniProtKB-KW"/>
</dbReference>
<evidence type="ECO:0000259" key="9">
    <source>
        <dbReference type="Pfam" id="PF02518"/>
    </source>
</evidence>
<comment type="similarity">
    <text evidence="2">Belongs to the type II topoisomerase GyrB family.</text>
</comment>
<evidence type="ECO:0000256" key="6">
    <source>
        <dbReference type="ARBA" id="ARBA00023029"/>
    </source>
</evidence>
<dbReference type="GO" id="GO:0003918">
    <property type="term" value="F:DNA topoisomerase type II (double strand cut, ATP-hydrolyzing) activity"/>
    <property type="evidence" value="ECO:0007669"/>
    <property type="project" value="UniProtKB-EC"/>
</dbReference>
<evidence type="ECO:0000256" key="7">
    <source>
        <dbReference type="ARBA" id="ARBA00023125"/>
    </source>
</evidence>
<evidence type="ECO:0000256" key="1">
    <source>
        <dbReference type="ARBA" id="ARBA00000185"/>
    </source>
</evidence>
<keyword evidence="8 10" id="KW-0413">Isomerase</keyword>
<keyword evidence="4" id="KW-0547">Nucleotide-binding</keyword>
<keyword evidence="6" id="KW-0799">Topoisomerase</keyword>
<dbReference type="Proteomes" id="UP000257706">
    <property type="component" value="Unassembled WGS sequence"/>
</dbReference>
<evidence type="ECO:0000313" key="10">
    <source>
        <dbReference type="EMBL" id="HAE50371.1"/>
    </source>
</evidence>
<dbReference type="SUPFAM" id="SSF55874">
    <property type="entry name" value="ATPase domain of HSP90 chaperone/DNA topoisomerase II/histidine kinase"/>
    <property type="match status" value="1"/>
</dbReference>
<name>A0A3B9IR86_9PROT</name>
<comment type="caution">
    <text evidence="10">The sequence shown here is derived from an EMBL/GenBank/DDBJ whole genome shotgun (WGS) entry which is preliminary data.</text>
</comment>
<protein>
    <recommendedName>
        <fullName evidence="3">DNA topoisomerase (ATP-hydrolyzing)</fullName>
        <ecNumber evidence="3">5.6.2.2</ecNumber>
    </recommendedName>
</protein>
<evidence type="ECO:0000256" key="2">
    <source>
        <dbReference type="ARBA" id="ARBA00010708"/>
    </source>
</evidence>
<dbReference type="AlphaFoldDB" id="A0A3B9IR86"/>
<dbReference type="GO" id="GO:0003677">
    <property type="term" value="F:DNA binding"/>
    <property type="evidence" value="ECO:0007669"/>
    <property type="project" value="UniProtKB-KW"/>
</dbReference>
<gene>
    <name evidence="10" type="ORF">DCK97_23445</name>
</gene>
<evidence type="ECO:0000256" key="8">
    <source>
        <dbReference type="ARBA" id="ARBA00023235"/>
    </source>
</evidence>
<evidence type="ECO:0000256" key="3">
    <source>
        <dbReference type="ARBA" id="ARBA00012895"/>
    </source>
</evidence>
<keyword evidence="5" id="KW-0067">ATP-binding</keyword>